<reference evidence="3" key="1">
    <citation type="journal article" date="2023" name="bioRxiv">
        <title>Improved chromosome-level genome assembly for marigold (Tagetes erecta).</title>
        <authorList>
            <person name="Jiang F."/>
            <person name="Yuan L."/>
            <person name="Wang S."/>
            <person name="Wang H."/>
            <person name="Xu D."/>
            <person name="Wang A."/>
            <person name="Fan W."/>
        </authorList>
    </citation>
    <scope>NUCLEOTIDE SEQUENCE</scope>
    <source>
        <strain evidence="3">WSJ</strain>
        <tissue evidence="3">Leaf</tissue>
    </source>
</reference>
<sequence length="76" mass="7428">MLALGSVTVLLAYPIAKGGATTMIEGSVSTLKGSGCLRTVDSGDGCGECDSSADGTSSADSSAVGVGFLGHKRQMS</sequence>
<feature type="chain" id="PRO_5042008494" evidence="2">
    <location>
        <begin position="19"/>
        <end position="76"/>
    </location>
</feature>
<keyword evidence="2" id="KW-0732">Signal</keyword>
<dbReference type="AlphaFoldDB" id="A0AAD8KRQ6"/>
<dbReference type="Proteomes" id="UP001229421">
    <property type="component" value="Unassembled WGS sequence"/>
</dbReference>
<feature type="signal peptide" evidence="2">
    <location>
        <begin position="1"/>
        <end position="18"/>
    </location>
</feature>
<organism evidence="3 4">
    <name type="scientific">Tagetes erecta</name>
    <name type="common">African marigold</name>
    <dbReference type="NCBI Taxonomy" id="13708"/>
    <lineage>
        <taxon>Eukaryota</taxon>
        <taxon>Viridiplantae</taxon>
        <taxon>Streptophyta</taxon>
        <taxon>Embryophyta</taxon>
        <taxon>Tracheophyta</taxon>
        <taxon>Spermatophyta</taxon>
        <taxon>Magnoliopsida</taxon>
        <taxon>eudicotyledons</taxon>
        <taxon>Gunneridae</taxon>
        <taxon>Pentapetalae</taxon>
        <taxon>asterids</taxon>
        <taxon>campanulids</taxon>
        <taxon>Asterales</taxon>
        <taxon>Asteraceae</taxon>
        <taxon>Asteroideae</taxon>
        <taxon>Heliantheae alliance</taxon>
        <taxon>Tageteae</taxon>
        <taxon>Tagetes</taxon>
    </lineage>
</organism>
<accession>A0AAD8KRQ6</accession>
<evidence type="ECO:0000313" key="3">
    <source>
        <dbReference type="EMBL" id="KAK1427783.1"/>
    </source>
</evidence>
<keyword evidence="4" id="KW-1185">Reference proteome</keyword>
<feature type="compositionally biased region" description="Low complexity" evidence="1">
    <location>
        <begin position="51"/>
        <end position="66"/>
    </location>
</feature>
<comment type="caution">
    <text evidence="3">The sequence shown here is derived from an EMBL/GenBank/DDBJ whole genome shotgun (WGS) entry which is preliminary data.</text>
</comment>
<protein>
    <submittedName>
        <fullName evidence="3">Uncharacterized protein</fullName>
    </submittedName>
</protein>
<evidence type="ECO:0000313" key="4">
    <source>
        <dbReference type="Proteomes" id="UP001229421"/>
    </source>
</evidence>
<evidence type="ECO:0000256" key="2">
    <source>
        <dbReference type="SAM" id="SignalP"/>
    </source>
</evidence>
<feature type="region of interest" description="Disordered" evidence="1">
    <location>
        <begin position="51"/>
        <end position="76"/>
    </location>
</feature>
<proteinExistence type="predicted"/>
<dbReference type="EMBL" id="JAUHHV010000004">
    <property type="protein sequence ID" value="KAK1427783.1"/>
    <property type="molecule type" value="Genomic_DNA"/>
</dbReference>
<gene>
    <name evidence="3" type="ORF">QVD17_16478</name>
</gene>
<name>A0AAD8KRQ6_TARER</name>
<evidence type="ECO:0000256" key="1">
    <source>
        <dbReference type="SAM" id="MobiDB-lite"/>
    </source>
</evidence>